<dbReference type="GO" id="GO:0006269">
    <property type="term" value="P:DNA replication, synthesis of primer"/>
    <property type="evidence" value="ECO:0007669"/>
    <property type="project" value="UniProtKB-KW"/>
</dbReference>
<comment type="caution">
    <text evidence="11">As this protein does not have any detectable helicase domains, it probably does not have helicase activity.</text>
</comment>
<dbReference type="InterPro" id="IPR005259">
    <property type="entry name" value="PriA"/>
</dbReference>
<reference evidence="14 15" key="1">
    <citation type="journal article" date="2015" name="Nature">
        <title>rRNA introns, odd ribosomes, and small enigmatic genomes across a large radiation of phyla.</title>
        <authorList>
            <person name="Brown C.T."/>
            <person name="Hug L.A."/>
            <person name="Thomas B.C."/>
            <person name="Sharon I."/>
            <person name="Castelle C.J."/>
            <person name="Singh A."/>
            <person name="Wilkins M.J."/>
            <person name="Williams K.H."/>
            <person name="Banfield J.F."/>
        </authorList>
    </citation>
    <scope>NUCLEOTIDE SEQUENCE [LARGE SCALE GENOMIC DNA]</scope>
</reference>
<dbReference type="EMBL" id="LBVS01000013">
    <property type="protein sequence ID" value="KKQ90418.1"/>
    <property type="molecule type" value="Genomic_DNA"/>
</dbReference>
<feature type="binding site" evidence="11">
    <location>
        <position position="368"/>
    </location>
    <ligand>
        <name>Zn(2+)</name>
        <dbReference type="ChEBI" id="CHEBI:29105"/>
        <label>2</label>
    </ligand>
</feature>
<dbReference type="GO" id="GO:0043138">
    <property type="term" value="F:3'-5' DNA helicase activity"/>
    <property type="evidence" value="ECO:0007669"/>
    <property type="project" value="TreeGrafter"/>
</dbReference>
<dbReference type="Gene3D" id="3.40.1440.60">
    <property type="entry name" value="PriA, 3(prime) DNA-binding domain"/>
    <property type="match status" value="1"/>
</dbReference>
<keyword evidence="7 11" id="KW-0862">Zinc</keyword>
<evidence type="ECO:0000256" key="5">
    <source>
        <dbReference type="ARBA" id="ARBA00022801"/>
    </source>
</evidence>
<keyword evidence="4 11" id="KW-0547">Nucleotide-binding</keyword>
<sequence>MQIAQIVPKSRTTKEGIFDYAIPPELLPMIKIGILVEVPFHGRKIKGLIIRLKPKSQISNLKSIIDVIDPMPVIDEVHINLAKWMSEYYLSPLGKTLFEMIVPSAKRTIQRLSQNQNYTSRSARAYYKGYFSGKKYIIVSDFKNRLNFYLKAIEKTLKQNRSVIILVPDLSLVRYFTKDIKIPVSILHASLTLTQRWLAWNKIRNGEIKIVIGSTSALFAPVQNLGLLIIDQEENETYKNDRSPRFHVVSVAEKLAELSKANLIIGTITPRIETYNKALEGNYQILKKLKDASDISTVNMNFEKQAISMPLQKKIDEVLKEKKKVLLVLNRKGEGTKFSCPDCSWVALCKKCGLPLVPQKVNNVCFRCEKEYQFPEACPKCQNVHLKPMGLGTIRLKKFVADFWPDAKIVQIEKDVDINILYQDWDIAISTSFGLKFNLPKIGLVGIVDADQELNFPDFHSAEKTFQTFYKFLRIGEQGIIQTHLPENYVFSNLASLDYEKFFLDEIENRRKSQFPPFVQLIRLLYKNTSESVVKEETQRVFDQLLTFNFQLSTILGPSPAFFKKERNKFRYQIILKLKKRSKVLDDFLWTLPKDWIIDVDPIDLL</sequence>
<evidence type="ECO:0000256" key="9">
    <source>
        <dbReference type="ARBA" id="ARBA00023125"/>
    </source>
</evidence>
<dbReference type="GO" id="GO:0005524">
    <property type="term" value="F:ATP binding"/>
    <property type="evidence" value="ECO:0007669"/>
    <property type="project" value="UniProtKB-UniRule"/>
</dbReference>
<dbReference type="Gene3D" id="3.40.50.300">
    <property type="entry name" value="P-loop containing nucleotide triphosphate hydrolases"/>
    <property type="match status" value="1"/>
</dbReference>
<feature type="binding site" evidence="11">
    <location>
        <position position="343"/>
    </location>
    <ligand>
        <name>Zn(2+)</name>
        <dbReference type="ChEBI" id="CHEBI:29105"/>
        <label>1</label>
    </ligand>
</feature>
<feature type="binding site" evidence="11">
    <location>
        <position position="340"/>
    </location>
    <ligand>
        <name>Zn(2+)</name>
        <dbReference type="ChEBI" id="CHEBI:29105"/>
        <label>1</label>
    </ligand>
</feature>
<feature type="binding site" evidence="11">
    <location>
        <position position="381"/>
    </location>
    <ligand>
        <name>Zn(2+)</name>
        <dbReference type="ChEBI" id="CHEBI:29105"/>
        <label>1</label>
    </ligand>
</feature>
<accession>A0A0G0LEV6</accession>
<evidence type="ECO:0000259" key="12">
    <source>
        <dbReference type="Pfam" id="PF17764"/>
    </source>
</evidence>
<evidence type="ECO:0000256" key="3">
    <source>
        <dbReference type="ARBA" id="ARBA00022723"/>
    </source>
</evidence>
<dbReference type="GO" id="GO:0008270">
    <property type="term" value="F:zinc ion binding"/>
    <property type="evidence" value="ECO:0007669"/>
    <property type="project" value="UniProtKB-UniRule"/>
</dbReference>
<evidence type="ECO:0000256" key="1">
    <source>
        <dbReference type="ARBA" id="ARBA00022515"/>
    </source>
</evidence>
<evidence type="ECO:0000259" key="13">
    <source>
        <dbReference type="Pfam" id="PF18074"/>
    </source>
</evidence>
<dbReference type="GO" id="GO:0006270">
    <property type="term" value="P:DNA replication initiation"/>
    <property type="evidence" value="ECO:0007669"/>
    <property type="project" value="TreeGrafter"/>
</dbReference>
<proteinExistence type="inferred from homology"/>
<feature type="domain" description="Primosomal protein N' 3' DNA-binding" evidence="12">
    <location>
        <begin position="15"/>
        <end position="101"/>
    </location>
</feature>
<comment type="function">
    <text evidence="11">Initiates the restart of stalled replication forks, which reloads the replicative helicase on sites other than the origin of replication. Recognizes and binds to abandoned replication forks and remodels them to uncover a helicase loading site. Promotes assembly of the primosome at these replication forks.</text>
</comment>
<keyword evidence="8 11" id="KW-0067">ATP-binding</keyword>
<dbReference type="Pfam" id="PF17764">
    <property type="entry name" value="PriA_3primeBD"/>
    <property type="match status" value="1"/>
</dbReference>
<keyword evidence="3 11" id="KW-0479">Metal-binding</keyword>
<feature type="binding site" evidence="11">
    <location>
        <position position="378"/>
    </location>
    <ligand>
        <name>Zn(2+)</name>
        <dbReference type="ChEBI" id="CHEBI:29105"/>
        <label>1</label>
    </ligand>
</feature>
<evidence type="ECO:0000313" key="15">
    <source>
        <dbReference type="Proteomes" id="UP000033862"/>
    </source>
</evidence>
<keyword evidence="1 11" id="KW-0639">Primosome</keyword>
<name>A0A0G0LEV6_9BACT</name>
<comment type="subunit">
    <text evidence="11">Component of the replication restart primosome.</text>
</comment>
<feature type="binding site" evidence="11">
    <location>
        <position position="349"/>
    </location>
    <ligand>
        <name>Zn(2+)</name>
        <dbReference type="ChEBI" id="CHEBI:29105"/>
        <label>2</label>
    </ligand>
</feature>
<dbReference type="InterPro" id="IPR027417">
    <property type="entry name" value="P-loop_NTPase"/>
</dbReference>
<dbReference type="Proteomes" id="UP000033862">
    <property type="component" value="Unassembled WGS sequence"/>
</dbReference>
<evidence type="ECO:0000256" key="2">
    <source>
        <dbReference type="ARBA" id="ARBA00022705"/>
    </source>
</evidence>
<comment type="caution">
    <text evidence="14">The sequence shown here is derived from an EMBL/GenBank/DDBJ whole genome shotgun (WGS) entry which is preliminary data.</text>
</comment>
<dbReference type="PANTHER" id="PTHR30580">
    <property type="entry name" value="PRIMOSOMAL PROTEIN N"/>
    <property type="match status" value="1"/>
</dbReference>
<evidence type="ECO:0000256" key="4">
    <source>
        <dbReference type="ARBA" id="ARBA00022741"/>
    </source>
</evidence>
<dbReference type="InterPro" id="IPR042115">
    <property type="entry name" value="PriA_3primeBD_sf"/>
</dbReference>
<feature type="binding site" evidence="11">
    <location>
        <position position="365"/>
    </location>
    <ligand>
        <name>Zn(2+)</name>
        <dbReference type="ChEBI" id="CHEBI:29105"/>
        <label>2</label>
    </ligand>
</feature>
<protein>
    <recommendedName>
        <fullName evidence="11">Probable replication restart protein PriA</fullName>
    </recommendedName>
    <alternativeName>
        <fullName evidence="11">Putative ATP-dependent DNA helicase PriA</fullName>
    </alternativeName>
</protein>
<evidence type="ECO:0000256" key="6">
    <source>
        <dbReference type="ARBA" id="ARBA00022806"/>
    </source>
</evidence>
<keyword evidence="9 11" id="KW-0238">DNA-binding</keyword>
<keyword evidence="6 14" id="KW-0347">Helicase</keyword>
<dbReference type="Pfam" id="PF18074">
    <property type="entry name" value="PriA_C"/>
    <property type="match status" value="1"/>
</dbReference>
<dbReference type="InterPro" id="IPR041236">
    <property type="entry name" value="PriA_C"/>
</dbReference>
<keyword evidence="5" id="KW-0378">Hydrolase</keyword>
<evidence type="ECO:0000256" key="8">
    <source>
        <dbReference type="ARBA" id="ARBA00022840"/>
    </source>
</evidence>
<comment type="cofactor">
    <cofactor evidence="11">
        <name>Zn(2+)</name>
        <dbReference type="ChEBI" id="CHEBI:29105"/>
    </cofactor>
    <text evidence="11">Binds 2 zinc ions per subunit.</text>
</comment>
<dbReference type="STRING" id="1618332.UT15_C0013G0004"/>
<dbReference type="GO" id="GO:0003677">
    <property type="term" value="F:DNA binding"/>
    <property type="evidence" value="ECO:0007669"/>
    <property type="project" value="UniProtKB-UniRule"/>
</dbReference>
<dbReference type="GO" id="GO:1990077">
    <property type="term" value="C:primosome complex"/>
    <property type="evidence" value="ECO:0007669"/>
    <property type="project" value="UniProtKB-UniRule"/>
</dbReference>
<dbReference type="InterPro" id="IPR041222">
    <property type="entry name" value="PriA_3primeBD"/>
</dbReference>
<dbReference type="GO" id="GO:0006302">
    <property type="term" value="P:double-strand break repair"/>
    <property type="evidence" value="ECO:0007669"/>
    <property type="project" value="InterPro"/>
</dbReference>
<feature type="binding site" evidence="11">
    <location>
        <position position="352"/>
    </location>
    <ligand>
        <name>Zn(2+)</name>
        <dbReference type="ChEBI" id="CHEBI:29105"/>
        <label>2</label>
    </ligand>
</feature>
<comment type="similarity">
    <text evidence="11">Belongs to the helicase family. PriA subfamily.</text>
</comment>
<evidence type="ECO:0000256" key="11">
    <source>
        <dbReference type="HAMAP-Rule" id="MF_00983"/>
    </source>
</evidence>
<gene>
    <name evidence="11" type="primary">priA</name>
    <name evidence="14" type="ORF">UT15_C0013G0004</name>
</gene>
<dbReference type="NCBIfam" id="TIGR00595">
    <property type="entry name" value="priA"/>
    <property type="match status" value="1"/>
</dbReference>
<dbReference type="HAMAP" id="MF_00983">
    <property type="entry name" value="PriA"/>
    <property type="match status" value="1"/>
</dbReference>
<dbReference type="SUPFAM" id="SSF52540">
    <property type="entry name" value="P-loop containing nucleoside triphosphate hydrolases"/>
    <property type="match status" value="1"/>
</dbReference>
<dbReference type="AlphaFoldDB" id="A0A0G0LEV6"/>
<evidence type="ECO:0000256" key="7">
    <source>
        <dbReference type="ARBA" id="ARBA00022833"/>
    </source>
</evidence>
<keyword evidence="2 11" id="KW-0235">DNA replication</keyword>
<evidence type="ECO:0000256" key="10">
    <source>
        <dbReference type="ARBA" id="ARBA00023235"/>
    </source>
</evidence>
<dbReference type="GO" id="GO:0016787">
    <property type="term" value="F:hydrolase activity"/>
    <property type="evidence" value="ECO:0007669"/>
    <property type="project" value="UniProtKB-KW"/>
</dbReference>
<feature type="domain" description="Primosomal protein N C-terminal" evidence="13">
    <location>
        <begin position="517"/>
        <end position="602"/>
    </location>
</feature>
<organism evidence="14 15">
    <name type="scientific">Berkelbacteria bacterium GW2011_GWA1_39_10</name>
    <dbReference type="NCBI Taxonomy" id="1618332"/>
    <lineage>
        <taxon>Bacteria</taxon>
        <taxon>Candidatus Berkelbacteria</taxon>
    </lineage>
</organism>
<dbReference type="GO" id="GO:0006310">
    <property type="term" value="P:DNA recombination"/>
    <property type="evidence" value="ECO:0007669"/>
    <property type="project" value="InterPro"/>
</dbReference>
<keyword evidence="10" id="KW-0413">Isomerase</keyword>
<dbReference type="PANTHER" id="PTHR30580:SF0">
    <property type="entry name" value="PRIMOSOMAL PROTEIN N"/>
    <property type="match status" value="1"/>
</dbReference>
<evidence type="ECO:0000313" key="14">
    <source>
        <dbReference type="EMBL" id="KKQ90418.1"/>
    </source>
</evidence>